<proteinExistence type="predicted"/>
<dbReference type="AlphaFoldDB" id="A0A645GPH7"/>
<feature type="transmembrane region" description="Helical" evidence="1">
    <location>
        <begin position="111"/>
        <end position="131"/>
    </location>
</feature>
<feature type="transmembrane region" description="Helical" evidence="1">
    <location>
        <begin position="21"/>
        <end position="39"/>
    </location>
</feature>
<reference evidence="2" key="1">
    <citation type="submission" date="2019-08" db="EMBL/GenBank/DDBJ databases">
        <authorList>
            <person name="Kucharzyk K."/>
            <person name="Murdoch R.W."/>
            <person name="Higgins S."/>
            <person name="Loffler F."/>
        </authorList>
    </citation>
    <scope>NUCLEOTIDE SEQUENCE</scope>
</reference>
<dbReference type="InterPro" id="IPR010380">
    <property type="entry name" value="DUF975"/>
</dbReference>
<feature type="transmembrane region" description="Helical" evidence="1">
    <location>
        <begin position="138"/>
        <end position="162"/>
    </location>
</feature>
<keyword evidence="1" id="KW-1133">Transmembrane helix</keyword>
<name>A0A645GPH7_9ZZZZ</name>
<comment type="caution">
    <text evidence="2">The sequence shown here is derived from an EMBL/GenBank/DDBJ whole genome shotgun (WGS) entry which is preliminary data.</text>
</comment>
<evidence type="ECO:0000313" key="2">
    <source>
        <dbReference type="EMBL" id="MPN28086.1"/>
    </source>
</evidence>
<keyword evidence="1" id="KW-0812">Transmembrane</keyword>
<evidence type="ECO:0000256" key="1">
    <source>
        <dbReference type="SAM" id="Phobius"/>
    </source>
</evidence>
<dbReference type="PANTHER" id="PTHR40076">
    <property type="entry name" value="MEMBRANE PROTEIN-RELATED"/>
    <property type="match status" value="1"/>
</dbReference>
<feature type="transmembrane region" description="Helical" evidence="1">
    <location>
        <begin position="77"/>
        <end position="99"/>
    </location>
</feature>
<sequence>MEDFFASDAIKTEAKEHLKTRFGSAILFLLLTVILHSVVNRLSSMLFYGNIPLSEWKAMLPMDLVRRTFSETFSIKGLFHSFITGVVSAGTTLASVGFYLHLTRSEEKVSFIDMLVFGFRHVPAAFVFYLLRKVVIQLGLLLLIIPGIIWSLEYIFVMYILADHPDMPVLQAFRRSSELTRGRKMDLFNFHLSFIPWFLLVPITLGLAIFYVVPFYSSSLAVYYNRLVYQEEGMVPDAPTGIEG</sequence>
<dbReference type="PANTHER" id="PTHR40076:SF1">
    <property type="entry name" value="MEMBRANE PROTEIN"/>
    <property type="match status" value="1"/>
</dbReference>
<organism evidence="2">
    <name type="scientific">bioreactor metagenome</name>
    <dbReference type="NCBI Taxonomy" id="1076179"/>
    <lineage>
        <taxon>unclassified sequences</taxon>
        <taxon>metagenomes</taxon>
        <taxon>ecological metagenomes</taxon>
    </lineage>
</organism>
<protein>
    <recommendedName>
        <fullName evidence="3">DUF975 family protein</fullName>
    </recommendedName>
</protein>
<dbReference type="EMBL" id="VSSQ01078222">
    <property type="protein sequence ID" value="MPN28086.1"/>
    <property type="molecule type" value="Genomic_DNA"/>
</dbReference>
<evidence type="ECO:0008006" key="3">
    <source>
        <dbReference type="Google" id="ProtNLM"/>
    </source>
</evidence>
<gene>
    <name evidence="2" type="ORF">SDC9_175525</name>
</gene>
<accession>A0A645GPH7</accession>
<feature type="transmembrane region" description="Helical" evidence="1">
    <location>
        <begin position="194"/>
        <end position="216"/>
    </location>
</feature>
<keyword evidence="1" id="KW-0472">Membrane</keyword>
<dbReference type="Pfam" id="PF06161">
    <property type="entry name" value="DUF975"/>
    <property type="match status" value="1"/>
</dbReference>